<name>A0A974SGU1_9BACL</name>
<feature type="transmembrane region" description="Helical" evidence="1">
    <location>
        <begin position="510"/>
        <end position="528"/>
    </location>
</feature>
<dbReference type="Pfam" id="PF11187">
    <property type="entry name" value="Mbeg1-like"/>
    <property type="match status" value="1"/>
</dbReference>
<dbReference type="AlphaFoldDB" id="A0A974SGU1"/>
<keyword evidence="1" id="KW-0472">Membrane</keyword>
<dbReference type="Proteomes" id="UP000595841">
    <property type="component" value="Chromosome"/>
</dbReference>
<keyword evidence="1" id="KW-0812">Transmembrane</keyword>
<keyword evidence="1" id="KW-1133">Transmembrane helix</keyword>
<feature type="transmembrane region" description="Helical" evidence="1">
    <location>
        <begin position="393"/>
        <end position="412"/>
    </location>
</feature>
<dbReference type="EMBL" id="CP068595">
    <property type="protein sequence ID" value="QQZ63880.1"/>
    <property type="molecule type" value="Genomic_DNA"/>
</dbReference>
<accession>A0A974SGU1</accession>
<reference evidence="2 3" key="1">
    <citation type="submission" date="2021-01" db="EMBL/GenBank/DDBJ databases">
        <title>Whole genome sequence of Paenibacillus sonchi LMG 24727 for comparative genomics.</title>
        <authorList>
            <person name="Lee G."/>
            <person name="Kim M.-J."/>
            <person name="Lim K."/>
            <person name="Shin J.-H."/>
        </authorList>
    </citation>
    <scope>NUCLEOTIDE SEQUENCE [LARGE SCALE GENOMIC DNA]</scope>
    <source>
        <strain evidence="2 3">LMG 24727</strain>
    </source>
</reference>
<dbReference type="KEGG" id="pson:JI735_16495"/>
<sequence>MGNILSYLRWRGDISLKERPFNEVDNLVLAALSYLDLEGIVPGIGQGKCITVEEACDSYFKNQKEVDIERLKRLSIVDNALLKEMAQSERFKHAKLSNFVDIMDEAKLMQFSALLIELDDGTFYVAYRGTDNSILGWREDFTISFQTVSAQLSALAYLETVVAPNQKMYRVGGHSKGGNLAMYASMMCADSVRERILEIYNNDGPGFCKDLPWATNIEKIQDRTVQIVPEFSVIGMLFTATETSSNIIGSCATGLMQHHPMTWEVEGSAFVRKSDLINRCKLINEMIDNWIENVDFEQRKTFTSDLFDALGAGGANLVTDLPNGGVDGFESILFALGSSDVKTKAAISIFFKSVIAGCRKIDIVALLKSKTMIKGACVALLGLFFMQNPEFPFRILGSLFFFSIFSFSVFKYVRHLKKVKNNVPVWKHTSKLYLLLLGLSSIILLKGNTFSVSTHMLLSFGFLVNAYLNFNQYLKTTNMKSKKWVLLPNSVISLLLGIVSWVTANHIETIFIYFMATYLILSGVAEMIDSMYENAQNRLQKEHRLRS</sequence>
<dbReference type="RefSeq" id="WP_051051709.1">
    <property type="nucleotide sequence ID" value="NZ_CP068595.1"/>
</dbReference>
<dbReference type="InterPro" id="IPR029058">
    <property type="entry name" value="AB_hydrolase_fold"/>
</dbReference>
<feature type="transmembrane region" description="Helical" evidence="1">
    <location>
        <begin position="456"/>
        <end position="474"/>
    </location>
</feature>
<dbReference type="InterPro" id="IPR024499">
    <property type="entry name" value="Mbeg1-like"/>
</dbReference>
<evidence type="ECO:0000256" key="1">
    <source>
        <dbReference type="SAM" id="Phobius"/>
    </source>
</evidence>
<evidence type="ECO:0000313" key="2">
    <source>
        <dbReference type="EMBL" id="QQZ63880.1"/>
    </source>
</evidence>
<keyword evidence="3" id="KW-1185">Reference proteome</keyword>
<dbReference type="SUPFAM" id="SSF53474">
    <property type="entry name" value="alpha/beta-Hydrolases"/>
    <property type="match status" value="1"/>
</dbReference>
<gene>
    <name evidence="2" type="ORF">JI735_16495</name>
</gene>
<protein>
    <submittedName>
        <fullName evidence="2">DUF2974 domain-containing protein</fullName>
    </submittedName>
</protein>
<feature type="transmembrane region" description="Helical" evidence="1">
    <location>
        <begin position="432"/>
        <end position="450"/>
    </location>
</feature>
<feature type="transmembrane region" description="Helical" evidence="1">
    <location>
        <begin position="486"/>
        <end position="504"/>
    </location>
</feature>
<organism evidence="2 3">
    <name type="scientific">Paenibacillus sonchi</name>
    <dbReference type="NCBI Taxonomy" id="373687"/>
    <lineage>
        <taxon>Bacteria</taxon>
        <taxon>Bacillati</taxon>
        <taxon>Bacillota</taxon>
        <taxon>Bacilli</taxon>
        <taxon>Bacillales</taxon>
        <taxon>Paenibacillaceae</taxon>
        <taxon>Paenibacillus</taxon>
        <taxon>Paenibacillus sonchi group</taxon>
    </lineage>
</organism>
<evidence type="ECO:0000313" key="3">
    <source>
        <dbReference type="Proteomes" id="UP000595841"/>
    </source>
</evidence>
<proteinExistence type="predicted"/>